<feature type="compositionally biased region" description="Low complexity" evidence="1">
    <location>
        <begin position="30"/>
        <end position="41"/>
    </location>
</feature>
<sequence length="78" mass="8878">MSRRNRLGVSLPYSLTGPKFAAKSQRFYRSSSESPGKSSCSNFQMAPGGERRKPDPWPKDDNLDDLERRLKNLRGFNS</sequence>
<proteinExistence type="predicted"/>
<comment type="caution">
    <text evidence="2">The sequence shown here is derived from an EMBL/GenBank/DDBJ whole genome shotgun (WGS) entry which is preliminary data.</text>
</comment>
<evidence type="ECO:0000256" key="1">
    <source>
        <dbReference type="SAM" id="MobiDB-lite"/>
    </source>
</evidence>
<keyword evidence="3" id="KW-1185">Reference proteome</keyword>
<dbReference type="Proteomes" id="UP000838756">
    <property type="component" value="Unassembled WGS sequence"/>
</dbReference>
<evidence type="ECO:0000313" key="2">
    <source>
        <dbReference type="EMBL" id="CAH2218096.1"/>
    </source>
</evidence>
<accession>A0A8S4QU38</accession>
<reference evidence="2" key="1">
    <citation type="submission" date="2022-03" db="EMBL/GenBank/DDBJ databases">
        <authorList>
            <person name="Lindestad O."/>
        </authorList>
    </citation>
    <scope>NUCLEOTIDE SEQUENCE</scope>
</reference>
<feature type="compositionally biased region" description="Basic and acidic residues" evidence="1">
    <location>
        <begin position="49"/>
        <end position="64"/>
    </location>
</feature>
<evidence type="ECO:0000313" key="3">
    <source>
        <dbReference type="Proteomes" id="UP000838756"/>
    </source>
</evidence>
<protein>
    <submittedName>
        <fullName evidence="2">Jg3768 protein</fullName>
    </submittedName>
</protein>
<feature type="region of interest" description="Disordered" evidence="1">
    <location>
        <begin position="26"/>
        <end position="64"/>
    </location>
</feature>
<dbReference type="OrthoDB" id="10250120at2759"/>
<dbReference type="AlphaFoldDB" id="A0A8S4QU38"/>
<gene>
    <name evidence="2" type="primary">jg3768</name>
    <name evidence="2" type="ORF">PAEG_LOCUS5943</name>
</gene>
<name>A0A8S4QU38_9NEOP</name>
<organism evidence="2 3">
    <name type="scientific">Pararge aegeria aegeria</name>
    <dbReference type="NCBI Taxonomy" id="348720"/>
    <lineage>
        <taxon>Eukaryota</taxon>
        <taxon>Metazoa</taxon>
        <taxon>Ecdysozoa</taxon>
        <taxon>Arthropoda</taxon>
        <taxon>Hexapoda</taxon>
        <taxon>Insecta</taxon>
        <taxon>Pterygota</taxon>
        <taxon>Neoptera</taxon>
        <taxon>Endopterygota</taxon>
        <taxon>Lepidoptera</taxon>
        <taxon>Glossata</taxon>
        <taxon>Ditrysia</taxon>
        <taxon>Papilionoidea</taxon>
        <taxon>Nymphalidae</taxon>
        <taxon>Satyrinae</taxon>
        <taxon>Satyrini</taxon>
        <taxon>Parargina</taxon>
        <taxon>Pararge</taxon>
    </lineage>
</organism>
<dbReference type="EMBL" id="CAKXAJ010019029">
    <property type="protein sequence ID" value="CAH2218096.1"/>
    <property type="molecule type" value="Genomic_DNA"/>
</dbReference>